<comment type="caution">
    <text evidence="2">The sequence shown here is derived from an EMBL/GenBank/DDBJ whole genome shotgun (WGS) entry which is preliminary data.</text>
</comment>
<accession>A0AA39FL84</accession>
<evidence type="ECO:0000313" key="2">
    <source>
        <dbReference type="EMBL" id="KAK0171667.1"/>
    </source>
</evidence>
<name>A0AA39FL84_9HYME</name>
<feature type="domain" description="CHK kinase-like" evidence="1">
    <location>
        <begin position="128"/>
        <end position="321"/>
    </location>
</feature>
<dbReference type="AlphaFoldDB" id="A0AA39FL84"/>
<protein>
    <recommendedName>
        <fullName evidence="1">CHK kinase-like domain-containing protein</fullName>
    </recommendedName>
</protein>
<dbReference type="EMBL" id="JAQQBS010000002">
    <property type="protein sequence ID" value="KAK0171667.1"/>
    <property type="molecule type" value="Genomic_DNA"/>
</dbReference>
<dbReference type="Pfam" id="PF02958">
    <property type="entry name" value="EcKL"/>
    <property type="match status" value="1"/>
</dbReference>
<organism evidence="2 3">
    <name type="scientific">Microctonus aethiopoides</name>
    <dbReference type="NCBI Taxonomy" id="144406"/>
    <lineage>
        <taxon>Eukaryota</taxon>
        <taxon>Metazoa</taxon>
        <taxon>Ecdysozoa</taxon>
        <taxon>Arthropoda</taxon>
        <taxon>Hexapoda</taxon>
        <taxon>Insecta</taxon>
        <taxon>Pterygota</taxon>
        <taxon>Neoptera</taxon>
        <taxon>Endopterygota</taxon>
        <taxon>Hymenoptera</taxon>
        <taxon>Apocrita</taxon>
        <taxon>Ichneumonoidea</taxon>
        <taxon>Braconidae</taxon>
        <taxon>Euphorinae</taxon>
        <taxon>Microctonus</taxon>
    </lineage>
</organism>
<keyword evidence="3" id="KW-1185">Reference proteome</keyword>
<dbReference type="SMART" id="SM00587">
    <property type="entry name" value="CHK"/>
    <property type="match status" value="1"/>
</dbReference>
<sequence>METPSWLDKEFVERALRYSENDDTIRVNEILTKPATNKGDNYTSEMIRVSVNFHRNMNNKIIKENRSIIVKLGLTADGVHKDLIEQAGLFDTEINFMTTTLKDMNSILKDTKLGGNCLFTQRKDPSVLVIEDLAPLGFRMADRQTGLDLEHCILAMKGLAKFHASSVAVCEKTPHYKDMYNKGIFNNDNPPEMTKFFTSGMKSLAKAVATWPELGESYSKKLMNISEIAYEKASDCRKRNDNEFNVINHGDFWVNNMLFKYDNKGKVIDHIFVDFQLCVYGSPAIDINYFLNTSPSESVLINQKDKIIDIYLSELTTTMKKLGCKSHPPTLTDLKKSMRQTELYGFLSACTVLPLVLVDKNDAQNLEEIMGQDDSAFNNKAYDGEAYKLTMTRRLPQWNAMGLLDL</sequence>
<dbReference type="InterPro" id="IPR011009">
    <property type="entry name" value="Kinase-like_dom_sf"/>
</dbReference>
<evidence type="ECO:0000313" key="3">
    <source>
        <dbReference type="Proteomes" id="UP001168990"/>
    </source>
</evidence>
<reference evidence="2" key="2">
    <citation type="submission" date="2023-03" db="EMBL/GenBank/DDBJ databases">
        <authorList>
            <person name="Inwood S.N."/>
            <person name="Skelly J.G."/>
            <person name="Guhlin J."/>
            <person name="Harrop T.W.R."/>
            <person name="Goldson S.G."/>
            <person name="Dearden P.K."/>
        </authorList>
    </citation>
    <scope>NUCLEOTIDE SEQUENCE</scope>
    <source>
        <strain evidence="2">Irish</strain>
        <tissue evidence="2">Whole body</tissue>
    </source>
</reference>
<dbReference type="Proteomes" id="UP001168990">
    <property type="component" value="Unassembled WGS sequence"/>
</dbReference>
<dbReference type="InterPro" id="IPR004119">
    <property type="entry name" value="EcKL"/>
</dbReference>
<proteinExistence type="predicted"/>
<dbReference type="InterPro" id="IPR015897">
    <property type="entry name" value="CHK_kinase-like"/>
</dbReference>
<dbReference type="PANTHER" id="PTHR11012">
    <property type="entry name" value="PROTEIN KINASE-LIKE DOMAIN-CONTAINING"/>
    <property type="match status" value="1"/>
</dbReference>
<dbReference type="SUPFAM" id="SSF56112">
    <property type="entry name" value="Protein kinase-like (PK-like)"/>
    <property type="match status" value="1"/>
</dbReference>
<gene>
    <name evidence="2" type="ORF">PV328_005090</name>
</gene>
<reference evidence="2" key="1">
    <citation type="journal article" date="2023" name="bioRxiv">
        <title>Scaffold-level genome assemblies of two parasitoid biocontrol wasps reveal the parthenogenesis mechanism and an associated novel virus.</title>
        <authorList>
            <person name="Inwood S."/>
            <person name="Skelly J."/>
            <person name="Guhlin J."/>
            <person name="Harrop T."/>
            <person name="Goldson S."/>
            <person name="Dearden P."/>
        </authorList>
    </citation>
    <scope>NUCLEOTIDE SEQUENCE</scope>
    <source>
        <strain evidence="2">Irish</strain>
        <tissue evidence="2">Whole body</tissue>
    </source>
</reference>
<evidence type="ECO:0000259" key="1">
    <source>
        <dbReference type="SMART" id="SM00587"/>
    </source>
</evidence>
<dbReference type="PANTHER" id="PTHR11012:SF56">
    <property type="entry name" value="CHK KINASE-LIKE DOMAIN-CONTAINING PROTEIN-RELATED"/>
    <property type="match status" value="1"/>
</dbReference>
<dbReference type="Gene3D" id="3.90.1200.10">
    <property type="match status" value="1"/>
</dbReference>